<feature type="compositionally biased region" description="Basic and acidic residues" evidence="1">
    <location>
        <begin position="78"/>
        <end position="103"/>
    </location>
</feature>
<organism evidence="2 3">
    <name type="scientific">Brassica cretica</name>
    <name type="common">Mustard</name>
    <dbReference type="NCBI Taxonomy" id="69181"/>
    <lineage>
        <taxon>Eukaryota</taxon>
        <taxon>Viridiplantae</taxon>
        <taxon>Streptophyta</taxon>
        <taxon>Embryophyta</taxon>
        <taxon>Tracheophyta</taxon>
        <taxon>Spermatophyta</taxon>
        <taxon>Magnoliopsida</taxon>
        <taxon>eudicotyledons</taxon>
        <taxon>Gunneridae</taxon>
        <taxon>Pentapetalae</taxon>
        <taxon>rosids</taxon>
        <taxon>malvids</taxon>
        <taxon>Brassicales</taxon>
        <taxon>Brassicaceae</taxon>
        <taxon>Brassiceae</taxon>
        <taxon>Brassica</taxon>
    </lineage>
</organism>
<feature type="region of interest" description="Disordered" evidence="1">
    <location>
        <begin position="46"/>
        <end position="103"/>
    </location>
</feature>
<name>A0A3N6RC45_BRACR</name>
<proteinExistence type="predicted"/>
<comment type="caution">
    <text evidence="2">The sequence shown here is derived from an EMBL/GenBank/DDBJ whole genome shotgun (WGS) entry which is preliminary data.</text>
</comment>
<reference evidence="2" key="1">
    <citation type="submission" date="2019-12" db="EMBL/GenBank/DDBJ databases">
        <title>Genome sequencing and annotation of Brassica cretica.</title>
        <authorList>
            <person name="Studholme D.J."/>
            <person name="Sarris P.F."/>
        </authorList>
    </citation>
    <scope>NUCLEOTIDE SEQUENCE</scope>
    <source>
        <strain evidence="2">PFS-001/15</strain>
        <tissue evidence="2">Leaf</tissue>
    </source>
</reference>
<accession>A0A3N6RC45</accession>
<evidence type="ECO:0000313" key="2">
    <source>
        <dbReference type="EMBL" id="KAF2552845.1"/>
    </source>
</evidence>
<dbReference type="Proteomes" id="UP000712281">
    <property type="component" value="Unassembled WGS sequence"/>
</dbReference>
<feature type="compositionally biased region" description="Polar residues" evidence="1">
    <location>
        <begin position="54"/>
        <end position="63"/>
    </location>
</feature>
<evidence type="ECO:0000313" key="3">
    <source>
        <dbReference type="Proteomes" id="UP000712281"/>
    </source>
</evidence>
<gene>
    <name evidence="2" type="ORF">F2Q68_00035659</name>
</gene>
<dbReference type="EMBL" id="QGKW02001988">
    <property type="protein sequence ID" value="KAF2552845.1"/>
    <property type="molecule type" value="Genomic_DNA"/>
</dbReference>
<protein>
    <submittedName>
        <fullName evidence="2">Uncharacterized protein</fullName>
    </submittedName>
</protein>
<dbReference type="AlphaFoldDB" id="A0A3N6RC45"/>
<sequence length="171" mass="19339">MMWLPRTLCRNLRYLPTSRTTKDLDPHRVRLKRGRLPATNILDIPEVKNAVKSPRTTGPQGDTKSALPKKKVWRPRSPSKEISKEHLGMTDKDVQTDSPRRKADSQLIVSELPTMRNHPTGHENEPRNGVLIVHQNESSEEHLRRLKGKAIMTDNQANTPTSLAKGHTIPG</sequence>
<evidence type="ECO:0000256" key="1">
    <source>
        <dbReference type="SAM" id="MobiDB-lite"/>
    </source>
</evidence>